<protein>
    <recommendedName>
        <fullName evidence="13">Ribonuclease</fullName>
        <ecNumber evidence="13">3.1.26.4</ecNumber>
    </recommendedName>
</protein>
<dbReference type="AlphaFoldDB" id="A0A1G2MBH0"/>
<dbReference type="PROSITE" id="PS51975">
    <property type="entry name" value="RNASE_H_2"/>
    <property type="match status" value="1"/>
</dbReference>
<dbReference type="GO" id="GO:0043137">
    <property type="term" value="P:DNA replication, removal of RNA primer"/>
    <property type="evidence" value="ECO:0007669"/>
    <property type="project" value="TreeGrafter"/>
</dbReference>
<dbReference type="NCBIfam" id="NF000595">
    <property type="entry name" value="PRK00015.1-3"/>
    <property type="match status" value="1"/>
</dbReference>
<dbReference type="InterPro" id="IPR036397">
    <property type="entry name" value="RNaseH_sf"/>
</dbReference>
<keyword evidence="10 12" id="KW-0378">Hydrolase</keyword>
<reference evidence="15 16" key="1">
    <citation type="journal article" date="2016" name="Nat. Commun.">
        <title>Thousands of microbial genomes shed light on interconnected biogeochemical processes in an aquifer system.</title>
        <authorList>
            <person name="Anantharaman K."/>
            <person name="Brown C.T."/>
            <person name="Hug L.A."/>
            <person name="Sharon I."/>
            <person name="Castelle C.J."/>
            <person name="Probst A.J."/>
            <person name="Thomas B.C."/>
            <person name="Singh A."/>
            <person name="Wilkins M.J."/>
            <person name="Karaoz U."/>
            <person name="Brodie E.L."/>
            <person name="Williams K.H."/>
            <person name="Hubbard S.S."/>
            <person name="Banfield J.F."/>
        </authorList>
    </citation>
    <scope>NUCLEOTIDE SEQUENCE [LARGE SCALE GENOMIC DNA]</scope>
</reference>
<dbReference type="InterPro" id="IPR001352">
    <property type="entry name" value="RNase_HII/HIII"/>
</dbReference>
<dbReference type="Pfam" id="PF01351">
    <property type="entry name" value="RNase_HII"/>
    <property type="match status" value="1"/>
</dbReference>
<gene>
    <name evidence="15" type="ORF">A2849_02855</name>
</gene>
<comment type="caution">
    <text evidence="15">The sequence shown here is derived from an EMBL/GenBank/DDBJ whole genome shotgun (WGS) entry which is preliminary data.</text>
</comment>
<evidence type="ECO:0000256" key="3">
    <source>
        <dbReference type="ARBA" id="ARBA00004065"/>
    </source>
</evidence>
<evidence type="ECO:0000256" key="9">
    <source>
        <dbReference type="ARBA" id="ARBA00022759"/>
    </source>
</evidence>
<feature type="domain" description="RNase H type-2" evidence="14">
    <location>
        <begin position="6"/>
        <end position="198"/>
    </location>
</feature>
<dbReference type="GO" id="GO:0006298">
    <property type="term" value="P:mismatch repair"/>
    <property type="evidence" value="ECO:0007669"/>
    <property type="project" value="TreeGrafter"/>
</dbReference>
<evidence type="ECO:0000256" key="13">
    <source>
        <dbReference type="RuleBase" id="RU003515"/>
    </source>
</evidence>
<dbReference type="GO" id="GO:0046872">
    <property type="term" value="F:metal ion binding"/>
    <property type="evidence" value="ECO:0007669"/>
    <property type="project" value="UniProtKB-KW"/>
</dbReference>
<evidence type="ECO:0000313" key="16">
    <source>
        <dbReference type="Proteomes" id="UP000178121"/>
    </source>
</evidence>
<evidence type="ECO:0000256" key="2">
    <source>
        <dbReference type="ARBA" id="ARBA00001946"/>
    </source>
</evidence>
<evidence type="ECO:0000256" key="10">
    <source>
        <dbReference type="ARBA" id="ARBA00022801"/>
    </source>
</evidence>
<dbReference type="GO" id="GO:0032299">
    <property type="term" value="C:ribonuclease H2 complex"/>
    <property type="evidence" value="ECO:0007669"/>
    <property type="project" value="TreeGrafter"/>
</dbReference>
<dbReference type="EC" id="3.1.26.4" evidence="13"/>
<dbReference type="Proteomes" id="UP000178121">
    <property type="component" value="Unassembled WGS sequence"/>
</dbReference>
<name>A0A1G2MBH0_9BACT</name>
<keyword evidence="9 12" id="KW-0255">Endonuclease</keyword>
<feature type="binding site" evidence="12">
    <location>
        <position position="13"/>
    </location>
    <ligand>
        <name>a divalent metal cation</name>
        <dbReference type="ChEBI" id="CHEBI:60240"/>
    </ligand>
</feature>
<evidence type="ECO:0000256" key="12">
    <source>
        <dbReference type="PROSITE-ProRule" id="PRU01319"/>
    </source>
</evidence>
<accession>A0A1G2MBH0</accession>
<evidence type="ECO:0000256" key="11">
    <source>
        <dbReference type="ARBA" id="ARBA00023211"/>
    </source>
</evidence>
<evidence type="ECO:0000256" key="8">
    <source>
        <dbReference type="ARBA" id="ARBA00022723"/>
    </source>
</evidence>
<comment type="function">
    <text evidence="3 13">Endonuclease that specifically degrades the RNA of RNA-DNA hybrids.</text>
</comment>
<sequence>MSPEIKYLVGIDEAGRGPLAGSVSVGAVRIPVQFDWEPWRGVRDSKKLTPLARDEWFKKIHRAHRDGILRFAVAFASSNYIDRRGIVPAIHFALGRALDRLNADPLETLVLLDGSLWAPEPFCFQKTIIHGDDREPVISMASIAAKVLRDRKMIALARRYPAYGFESHKGYATREHFKRIATYGICSLHRKSFLTRLI</sequence>
<keyword evidence="6" id="KW-0963">Cytoplasm</keyword>
<feature type="binding site" evidence="12">
    <location>
        <position position="113"/>
    </location>
    <ligand>
        <name>a divalent metal cation</name>
        <dbReference type="ChEBI" id="CHEBI:60240"/>
    </ligand>
</feature>
<dbReference type="CDD" id="cd07182">
    <property type="entry name" value="RNase_HII_bacteria_HII_like"/>
    <property type="match status" value="1"/>
</dbReference>
<dbReference type="PANTHER" id="PTHR10954:SF18">
    <property type="entry name" value="RIBONUCLEASE HII"/>
    <property type="match status" value="1"/>
</dbReference>
<dbReference type="GO" id="GO:0004523">
    <property type="term" value="F:RNA-DNA hybrid ribonuclease activity"/>
    <property type="evidence" value="ECO:0007669"/>
    <property type="project" value="UniProtKB-UniRule"/>
</dbReference>
<dbReference type="EMBL" id="MHRI01000016">
    <property type="protein sequence ID" value="OHA21054.1"/>
    <property type="molecule type" value="Genomic_DNA"/>
</dbReference>
<comment type="catalytic activity">
    <reaction evidence="1 12 13">
        <text>Endonucleolytic cleavage to 5'-phosphomonoester.</text>
        <dbReference type="EC" id="3.1.26.4"/>
    </reaction>
</comment>
<keyword evidence="8 12" id="KW-0479">Metal-binding</keyword>
<organism evidence="15 16">
    <name type="scientific">Candidatus Taylorbacteria bacterium RIFCSPHIGHO2_01_FULL_51_15</name>
    <dbReference type="NCBI Taxonomy" id="1802304"/>
    <lineage>
        <taxon>Bacteria</taxon>
        <taxon>Candidatus Tayloriibacteriota</taxon>
    </lineage>
</organism>
<feature type="binding site" evidence="12">
    <location>
        <position position="12"/>
    </location>
    <ligand>
        <name>a divalent metal cation</name>
        <dbReference type="ChEBI" id="CHEBI:60240"/>
    </ligand>
</feature>
<dbReference type="InterPro" id="IPR024567">
    <property type="entry name" value="RNase_HII/HIII_dom"/>
</dbReference>
<comment type="subcellular location">
    <subcellularLocation>
        <location evidence="4">Cytoplasm</location>
    </subcellularLocation>
</comment>
<dbReference type="PANTHER" id="PTHR10954">
    <property type="entry name" value="RIBONUCLEASE H2 SUBUNIT A"/>
    <property type="match status" value="1"/>
</dbReference>
<evidence type="ECO:0000256" key="4">
    <source>
        <dbReference type="ARBA" id="ARBA00004496"/>
    </source>
</evidence>
<keyword evidence="7 12" id="KW-0540">Nuclease</keyword>
<keyword evidence="11" id="KW-0464">Manganese</keyword>
<dbReference type="InterPro" id="IPR022898">
    <property type="entry name" value="RNase_HII"/>
</dbReference>
<comment type="cofactor">
    <cofactor evidence="2">
        <name>Mg(2+)</name>
        <dbReference type="ChEBI" id="CHEBI:18420"/>
    </cofactor>
</comment>
<dbReference type="GO" id="GO:0005737">
    <property type="term" value="C:cytoplasm"/>
    <property type="evidence" value="ECO:0007669"/>
    <property type="project" value="UniProtKB-SubCell"/>
</dbReference>
<evidence type="ECO:0000256" key="1">
    <source>
        <dbReference type="ARBA" id="ARBA00000077"/>
    </source>
</evidence>
<proteinExistence type="inferred from homology"/>
<dbReference type="InterPro" id="IPR012337">
    <property type="entry name" value="RNaseH-like_sf"/>
</dbReference>
<comment type="cofactor">
    <cofactor evidence="12">
        <name>Mn(2+)</name>
        <dbReference type="ChEBI" id="CHEBI:29035"/>
    </cofactor>
    <cofactor evidence="12">
        <name>Mg(2+)</name>
        <dbReference type="ChEBI" id="CHEBI:18420"/>
    </cofactor>
    <text evidence="12">Manganese or magnesium. Binds 1 divalent metal ion per monomer in the absence of substrate. May bind a second metal ion after substrate binding.</text>
</comment>
<dbReference type="GO" id="GO:0003723">
    <property type="term" value="F:RNA binding"/>
    <property type="evidence" value="ECO:0007669"/>
    <property type="project" value="UniProtKB-UniRule"/>
</dbReference>
<evidence type="ECO:0000256" key="5">
    <source>
        <dbReference type="ARBA" id="ARBA00007383"/>
    </source>
</evidence>
<evidence type="ECO:0000256" key="7">
    <source>
        <dbReference type="ARBA" id="ARBA00022722"/>
    </source>
</evidence>
<evidence type="ECO:0000256" key="6">
    <source>
        <dbReference type="ARBA" id="ARBA00022490"/>
    </source>
</evidence>
<dbReference type="SUPFAM" id="SSF53098">
    <property type="entry name" value="Ribonuclease H-like"/>
    <property type="match status" value="1"/>
</dbReference>
<dbReference type="Gene3D" id="3.30.420.10">
    <property type="entry name" value="Ribonuclease H-like superfamily/Ribonuclease H"/>
    <property type="match status" value="1"/>
</dbReference>
<evidence type="ECO:0000259" key="14">
    <source>
        <dbReference type="PROSITE" id="PS51975"/>
    </source>
</evidence>
<evidence type="ECO:0000313" key="15">
    <source>
        <dbReference type="EMBL" id="OHA21054.1"/>
    </source>
</evidence>
<comment type="similarity">
    <text evidence="5 13">Belongs to the RNase HII family.</text>
</comment>